<comment type="catalytic activity">
    <reaction evidence="2">
        <text>oxidized coenzyme F420-(gamma-L-Glu)(n) + a quinol + H(+) = reduced coenzyme F420-(gamma-L-Glu)(n) + a quinone</text>
        <dbReference type="Rhea" id="RHEA:39663"/>
        <dbReference type="Rhea" id="RHEA-COMP:12939"/>
        <dbReference type="Rhea" id="RHEA-COMP:14378"/>
        <dbReference type="ChEBI" id="CHEBI:15378"/>
        <dbReference type="ChEBI" id="CHEBI:24646"/>
        <dbReference type="ChEBI" id="CHEBI:132124"/>
        <dbReference type="ChEBI" id="CHEBI:133980"/>
        <dbReference type="ChEBI" id="CHEBI:139511"/>
    </reaction>
</comment>
<dbReference type="GO" id="GO:0016491">
    <property type="term" value="F:oxidoreductase activity"/>
    <property type="evidence" value="ECO:0007669"/>
    <property type="project" value="InterPro"/>
</dbReference>
<gene>
    <name evidence="3" type="ORF">GE115_03425</name>
</gene>
<dbReference type="InterPro" id="IPR004378">
    <property type="entry name" value="F420H2_quin_Rdtase"/>
</dbReference>
<evidence type="ECO:0000256" key="1">
    <source>
        <dbReference type="ARBA" id="ARBA00008710"/>
    </source>
</evidence>
<sequence>MTEFNRRVIAEFRANRGQVGAWGTNLVLIHHRGVKTGLARINPAMSLREGDAWMVVGSAMGAPRDPAWVGNLRAAPDTTIEAVVDDRIEIVPVHASELDGIERAIAFQRFVNVAPAFEAYQARAGRLMPVIRFTRAAPASRA</sequence>
<protein>
    <submittedName>
        <fullName evidence="3">Nitroreductase family deazaflavin-dependent oxidoreductase</fullName>
    </submittedName>
</protein>
<evidence type="ECO:0000313" key="4">
    <source>
        <dbReference type="Proteomes" id="UP000431080"/>
    </source>
</evidence>
<dbReference type="Gene3D" id="2.30.110.10">
    <property type="entry name" value="Electron Transport, Fmn-binding Protein, Chain A"/>
    <property type="match status" value="1"/>
</dbReference>
<evidence type="ECO:0000313" key="3">
    <source>
        <dbReference type="EMBL" id="MRG58924.1"/>
    </source>
</evidence>
<dbReference type="Pfam" id="PF04075">
    <property type="entry name" value="F420H2_quin_red"/>
    <property type="match status" value="1"/>
</dbReference>
<dbReference type="GO" id="GO:0005886">
    <property type="term" value="C:plasma membrane"/>
    <property type="evidence" value="ECO:0007669"/>
    <property type="project" value="TreeGrafter"/>
</dbReference>
<dbReference type="InterPro" id="IPR012349">
    <property type="entry name" value="Split_barrel_FMN-bd"/>
</dbReference>
<reference evidence="3 4" key="1">
    <citation type="submission" date="2019-10" db="EMBL/GenBank/DDBJ databases">
        <authorList>
            <person name="Nie G."/>
            <person name="Ming H."/>
            <person name="Yi B."/>
        </authorList>
    </citation>
    <scope>NUCLEOTIDE SEQUENCE [LARGE SCALE GENOMIC DNA]</scope>
    <source>
        <strain evidence="3 4">CFH 90414</strain>
    </source>
</reference>
<dbReference type="PANTHER" id="PTHR39428:SF1">
    <property type="entry name" value="F420H(2)-DEPENDENT QUINONE REDUCTASE RV1261C"/>
    <property type="match status" value="1"/>
</dbReference>
<dbReference type="PANTHER" id="PTHR39428">
    <property type="entry name" value="F420H(2)-DEPENDENT QUINONE REDUCTASE RV1261C"/>
    <property type="match status" value="1"/>
</dbReference>
<dbReference type="EMBL" id="WJIF01000002">
    <property type="protein sequence ID" value="MRG58924.1"/>
    <property type="molecule type" value="Genomic_DNA"/>
</dbReference>
<comment type="similarity">
    <text evidence="1">Belongs to the F420H(2)-dependent quinone reductase family.</text>
</comment>
<proteinExistence type="inferred from homology"/>
<name>A0A6I2F3F8_9MICO</name>
<dbReference type="RefSeq" id="WP_153683425.1">
    <property type="nucleotide sequence ID" value="NZ_WJIF01000002.1"/>
</dbReference>
<organism evidence="3 4">
    <name type="scientific">Agromyces agglutinans</name>
    <dbReference type="NCBI Taxonomy" id="2662258"/>
    <lineage>
        <taxon>Bacteria</taxon>
        <taxon>Bacillati</taxon>
        <taxon>Actinomycetota</taxon>
        <taxon>Actinomycetes</taxon>
        <taxon>Micrococcales</taxon>
        <taxon>Microbacteriaceae</taxon>
        <taxon>Agromyces</taxon>
    </lineage>
</organism>
<dbReference type="AlphaFoldDB" id="A0A6I2F3F8"/>
<evidence type="ECO:0000256" key="2">
    <source>
        <dbReference type="ARBA" id="ARBA00049106"/>
    </source>
</evidence>
<dbReference type="Proteomes" id="UP000431080">
    <property type="component" value="Unassembled WGS sequence"/>
</dbReference>
<dbReference type="NCBIfam" id="TIGR00026">
    <property type="entry name" value="hi_GC_TIGR00026"/>
    <property type="match status" value="1"/>
</dbReference>
<keyword evidence="4" id="KW-1185">Reference proteome</keyword>
<dbReference type="GO" id="GO:0070967">
    <property type="term" value="F:coenzyme F420 binding"/>
    <property type="evidence" value="ECO:0007669"/>
    <property type="project" value="TreeGrafter"/>
</dbReference>
<accession>A0A6I2F3F8</accession>
<comment type="caution">
    <text evidence="3">The sequence shown here is derived from an EMBL/GenBank/DDBJ whole genome shotgun (WGS) entry which is preliminary data.</text>
</comment>